<evidence type="ECO:0000256" key="2">
    <source>
        <dbReference type="SAM" id="SignalP"/>
    </source>
</evidence>
<dbReference type="SUPFAM" id="SSF55486">
    <property type="entry name" value="Metalloproteases ('zincins'), catalytic domain"/>
    <property type="match status" value="1"/>
</dbReference>
<dbReference type="CDD" id="cd09604">
    <property type="entry name" value="M1_APN_like"/>
    <property type="match status" value="1"/>
</dbReference>
<dbReference type="Proteomes" id="UP000441336">
    <property type="component" value="Unassembled WGS sequence"/>
</dbReference>
<evidence type="ECO:0000313" key="5">
    <source>
        <dbReference type="Proteomes" id="UP000441336"/>
    </source>
</evidence>
<proteinExistence type="predicted"/>
<dbReference type="GO" id="GO:0042277">
    <property type="term" value="F:peptide binding"/>
    <property type="evidence" value="ECO:0007669"/>
    <property type="project" value="TreeGrafter"/>
</dbReference>
<keyword evidence="5" id="KW-1185">Reference proteome</keyword>
<dbReference type="InterPro" id="IPR050344">
    <property type="entry name" value="Peptidase_M1_aminopeptidases"/>
</dbReference>
<feature type="region of interest" description="Disordered" evidence="1">
    <location>
        <begin position="734"/>
        <end position="807"/>
    </location>
</feature>
<feature type="compositionally biased region" description="Low complexity" evidence="1">
    <location>
        <begin position="755"/>
        <end position="794"/>
    </location>
</feature>
<dbReference type="GO" id="GO:0043171">
    <property type="term" value="P:peptide catabolic process"/>
    <property type="evidence" value="ECO:0007669"/>
    <property type="project" value="TreeGrafter"/>
</dbReference>
<keyword evidence="2" id="KW-0732">Signal</keyword>
<feature type="signal peptide" evidence="2">
    <location>
        <begin position="1"/>
        <end position="21"/>
    </location>
</feature>
<comment type="caution">
    <text evidence="4">The sequence shown here is derived from an EMBL/GenBank/DDBJ whole genome shotgun (WGS) entry which is preliminary data.</text>
</comment>
<dbReference type="GO" id="GO:0016020">
    <property type="term" value="C:membrane"/>
    <property type="evidence" value="ECO:0007669"/>
    <property type="project" value="TreeGrafter"/>
</dbReference>
<dbReference type="InterPro" id="IPR027268">
    <property type="entry name" value="Peptidase_M4/M1_CTD_sf"/>
</dbReference>
<name>A0A7K1TJY2_9BACT</name>
<dbReference type="InterPro" id="IPR014782">
    <property type="entry name" value="Peptidase_M1_dom"/>
</dbReference>
<dbReference type="PANTHER" id="PTHR11533">
    <property type="entry name" value="PROTEASE M1 ZINC METALLOPROTEASE"/>
    <property type="match status" value="1"/>
</dbReference>
<feature type="chain" id="PRO_5029502012" evidence="2">
    <location>
        <begin position="22"/>
        <end position="807"/>
    </location>
</feature>
<feature type="domain" description="Peptidase M1 membrane alanine aminopeptidase" evidence="3">
    <location>
        <begin position="359"/>
        <end position="565"/>
    </location>
</feature>
<dbReference type="GO" id="GO:0005737">
    <property type="term" value="C:cytoplasm"/>
    <property type="evidence" value="ECO:0007669"/>
    <property type="project" value="TreeGrafter"/>
</dbReference>
<dbReference type="GO" id="GO:0005615">
    <property type="term" value="C:extracellular space"/>
    <property type="evidence" value="ECO:0007669"/>
    <property type="project" value="TreeGrafter"/>
</dbReference>
<dbReference type="PANTHER" id="PTHR11533:SF174">
    <property type="entry name" value="PUROMYCIN-SENSITIVE AMINOPEPTIDASE-RELATED"/>
    <property type="match status" value="1"/>
</dbReference>
<dbReference type="EMBL" id="WQKZ01000006">
    <property type="protein sequence ID" value="MVN78705.1"/>
    <property type="molecule type" value="Genomic_DNA"/>
</dbReference>
<evidence type="ECO:0000256" key="1">
    <source>
        <dbReference type="SAM" id="MobiDB-lite"/>
    </source>
</evidence>
<dbReference type="GO" id="GO:0070006">
    <property type="term" value="F:metalloaminopeptidase activity"/>
    <property type="evidence" value="ECO:0007669"/>
    <property type="project" value="TreeGrafter"/>
</dbReference>
<gene>
    <name evidence="4" type="ORF">GO988_20415</name>
</gene>
<dbReference type="Gene3D" id="1.10.390.10">
    <property type="entry name" value="Neutral Protease Domain 2"/>
    <property type="match status" value="1"/>
</dbReference>
<accession>A0A7K1TJY2</accession>
<dbReference type="AlphaFoldDB" id="A0A7K1TJY2"/>
<protein>
    <submittedName>
        <fullName evidence="4">M1 family peptidase</fullName>
    </submittedName>
</protein>
<dbReference type="Pfam" id="PF01433">
    <property type="entry name" value="Peptidase_M1"/>
    <property type="match status" value="1"/>
</dbReference>
<evidence type="ECO:0000259" key="3">
    <source>
        <dbReference type="Pfam" id="PF01433"/>
    </source>
</evidence>
<reference evidence="4 5" key="1">
    <citation type="submission" date="2019-12" db="EMBL/GenBank/DDBJ databases">
        <title>Hymenobacter sp. HMF4947 Genome sequencing and assembly.</title>
        <authorList>
            <person name="Kang H."/>
            <person name="Cha I."/>
            <person name="Kim H."/>
            <person name="Joh K."/>
        </authorList>
    </citation>
    <scope>NUCLEOTIDE SEQUENCE [LARGE SCALE GENOMIC DNA]</scope>
    <source>
        <strain evidence="4 5">HMF4947</strain>
    </source>
</reference>
<sequence>MRISLLAAGLGLLLAPAIGRAQTTNSGTDKFAQLETLLPTPNSYRTASGAPGPQYWQQRADYNIKVSLDDQKQAITGSETITYTNLSPDVLTYLWVQLDQNILAKNSITAATNVGQVAGGRLSFQELDNQLAVAEFDGGYKIAAVTDAGGKALKYTINHTMMRIDLPTPLRPKQAISFGVKWSYNISDQLKINERSGYEYFPADKNYLYEMAQFYPRMAVYSDATGWQNKQFLGNGEFTLPFGNYRVSITAPADHIVGATGTLQNASQVLTATQIKRLAQAKNAKKPVLIVSQDEATRNETSRATGTKTWTFAATNVRDFAWASSRKFIWDAMQITQSGKPVLCMSYYPKEGNPLWGKYSTEVVAHTIKTYSKFTIPYAYPVAISVHGPVGGMEYPMICFNGGRPEKDGTYSADRKYGMISVIIHEVGHNFFPMIVNSDERQWTWMDEGLNTFCQYLTEQEWERDYPSRRGEPKNIVDYMRTDKSLQTPIMTNSESVLQFGNNAYGKPATALNILRETVMGRELFDYAFKTYAQRWAYKHPQPADFFRTMEDASAVDLDWFWRGWFYTTERCDISLDGVKYYRPNTKNPGVENARLQNERQAQLPSISAQRNATDLKTTAVDEKPDLKDFYNGYDPLAVSEADKQRYFQYLSTLNPQQQGRLNSNLNLYELNLHNVGGLVMPVIIQMTYDDGSSDIVNIPAEIWRKNNEQVTKIIVSPKNVVSFVLDPYQQTADTDLSNNAYPRQPTPSRFDLFQQGQAGNNAQQPLNPMQQATTAAPAPATPGTTGQPAPAMPLQQREKKPNPSGR</sequence>
<dbReference type="GO" id="GO:0008270">
    <property type="term" value="F:zinc ion binding"/>
    <property type="evidence" value="ECO:0007669"/>
    <property type="project" value="InterPro"/>
</dbReference>
<evidence type="ECO:0000313" key="4">
    <source>
        <dbReference type="EMBL" id="MVN78705.1"/>
    </source>
</evidence>
<organism evidence="4 5">
    <name type="scientific">Hymenobacter ginkgonis</name>
    <dbReference type="NCBI Taxonomy" id="2682976"/>
    <lineage>
        <taxon>Bacteria</taxon>
        <taxon>Pseudomonadati</taxon>
        <taxon>Bacteroidota</taxon>
        <taxon>Cytophagia</taxon>
        <taxon>Cytophagales</taxon>
        <taxon>Hymenobacteraceae</taxon>
        <taxon>Hymenobacter</taxon>
    </lineage>
</organism>
<feature type="compositionally biased region" description="Basic and acidic residues" evidence="1">
    <location>
        <begin position="797"/>
        <end position="807"/>
    </location>
</feature>
<dbReference type="RefSeq" id="WP_157569086.1">
    <property type="nucleotide sequence ID" value="NZ_WQKZ01000006.1"/>
</dbReference>